<feature type="compositionally biased region" description="Basic and acidic residues" evidence="1">
    <location>
        <begin position="768"/>
        <end position="823"/>
    </location>
</feature>
<feature type="compositionally biased region" description="Gly residues" evidence="1">
    <location>
        <begin position="731"/>
        <end position="745"/>
    </location>
</feature>
<sequence length="927" mass="105762">MEKKKRSGTSSTFKEIQSFNKSYLDLSNYSKDNYGKQNSINNTNEVFEFFTSITNNQKDISKKYEQLFSLIKKFGKEIKYLLAKNDEYSGILIDTKECVKRIKAKLSGDSCEEFENLEAELLKDKNNIDVISKIVTYLWEEIGYHNKNSIEWNKKIEELKKYIGSKDEFLKLERKLTITSEELKKEMVDNMSSLKEQQDLKIKIKEERNIYREDIQNVHEKILYVILKFLLRDKRWKTLKYFFHFWLNTTRRRKEATNQMVSRLGKKMHCLLLFCFRKLKSNSFEGYLIDKVMGLVDFPLHGNGGHGSSQRGVQSKAGRAYDYSGNDSGNPYGSGSHQNSGNDSGNPYSSGNHQNSGNPYSSGNRQNSRNTLRSTPRERNKSSVFSNLVNSDKTRDGDNVSPGSYDHLNSRSRKRSESMLFYKKENSSATQKSEVATNLYDQSGDFSSGKRGTHRFGNDSEDGEGGGGNDGRQGSRVGANGSYERNVTHDRNSTHDRTSTHDGNYDYQKNSLRGPSHETQEHPGRESNHHVEKMYDNLARQMKDKADRKSVEMIHQTIKKMNNKINDIRDTLDKQNKMMANDDMLRNVPSGKSSLNYKNHSNKKHPDLDYNHSVANSSLNLPCERTLSEYLTNKNKSRNTNTDELNRPKGLRKQSEEFQKMSEYNNRQKKYDNHAHKKSYENMEKWNLNNDQYSHSNSMDMTSVDESYLYQRQSKSSARSASHLKNDANALGGGHGGGHGSSIGSAVGSGMGSGLGGGQYSAACSSKGETKRGGRGDSRGEARRDSRGEARRESKHNGRGEARHDSKHDSKRDPKSDGREAKAAHGTHHATSNRRDFIENSNASSSPSDIKLVLRTGGGFRKLSEHCQKNYIEKLNYLNDNNLLGYETNLNIKIKGHPFMHNVPNGHQKDHKKEKRHRSLSKFYNMH</sequence>
<feature type="compositionally biased region" description="Basic and acidic residues" evidence="1">
    <location>
        <begin position="515"/>
        <end position="529"/>
    </location>
</feature>
<feature type="compositionally biased region" description="Polar residues" evidence="1">
    <location>
        <begin position="325"/>
        <end position="374"/>
    </location>
</feature>
<dbReference type="PANTHER" id="PTHR35905">
    <property type="entry name" value="PROTEIN, PUTATIVE-RELATED"/>
    <property type="match status" value="1"/>
</dbReference>
<dbReference type="VEuPathDB" id="PlasmoDB:PVX_117645"/>
<feature type="compositionally biased region" description="Low complexity" evidence="1">
    <location>
        <begin position="711"/>
        <end position="721"/>
    </location>
</feature>
<feature type="compositionally biased region" description="Polar residues" evidence="1">
    <location>
        <begin position="382"/>
        <end position="391"/>
    </location>
</feature>
<dbReference type="VEuPathDB" id="PlasmoDB:PVPAM_120055700"/>
<proteinExistence type="predicted"/>
<gene>
    <name evidence="2" type="ORF">PVP01_1250500</name>
</gene>
<dbReference type="VEuPathDB" id="PlasmoDB:PVW1_120065300"/>
<organism evidence="2 3">
    <name type="scientific">Plasmodium vivax</name>
    <name type="common">malaria parasite P. vivax</name>
    <dbReference type="NCBI Taxonomy" id="5855"/>
    <lineage>
        <taxon>Eukaryota</taxon>
        <taxon>Sar</taxon>
        <taxon>Alveolata</taxon>
        <taxon>Apicomplexa</taxon>
        <taxon>Aconoidasida</taxon>
        <taxon>Haemosporida</taxon>
        <taxon>Plasmodiidae</taxon>
        <taxon>Plasmodium</taxon>
        <taxon>Plasmodium (Plasmodium)</taxon>
    </lineage>
</organism>
<evidence type="ECO:0000313" key="3">
    <source>
        <dbReference type="Proteomes" id="UP000220605"/>
    </source>
</evidence>
<feature type="region of interest" description="Disordered" evidence="1">
    <location>
        <begin position="710"/>
        <end position="745"/>
    </location>
</feature>
<dbReference type="AlphaFoldDB" id="A0A565A167"/>
<feature type="compositionally biased region" description="Basic residues" evidence="1">
    <location>
        <begin position="909"/>
        <end position="920"/>
    </location>
</feature>
<feature type="region of interest" description="Disordered" evidence="1">
    <location>
        <begin position="903"/>
        <end position="927"/>
    </location>
</feature>
<feature type="region of interest" description="Disordered" evidence="1">
    <location>
        <begin position="632"/>
        <end position="655"/>
    </location>
</feature>
<dbReference type="OrthoDB" id="372108at2759"/>
<accession>A0A565A167</accession>
<feature type="compositionally biased region" description="Basic and acidic residues" evidence="1">
    <location>
        <begin position="486"/>
        <end position="504"/>
    </location>
</feature>
<feature type="compositionally biased region" description="Polar residues" evidence="1">
    <location>
        <begin position="839"/>
        <end position="848"/>
    </location>
</feature>
<evidence type="ECO:0000256" key="1">
    <source>
        <dbReference type="SAM" id="MobiDB-lite"/>
    </source>
</evidence>
<dbReference type="Proteomes" id="UP000220605">
    <property type="component" value="Chromosome 12"/>
</dbReference>
<feature type="region of interest" description="Disordered" evidence="1">
    <location>
        <begin position="758"/>
        <end position="848"/>
    </location>
</feature>
<feature type="compositionally biased region" description="Polar residues" evidence="1">
    <location>
        <begin position="427"/>
        <end position="446"/>
    </location>
</feature>
<dbReference type="VEuPathDB" id="PlasmoDB:PVP01_1250500"/>
<dbReference type="EMBL" id="LT635623">
    <property type="protein sequence ID" value="VUZ97785.1"/>
    <property type="molecule type" value="Genomic_DNA"/>
</dbReference>
<feature type="region of interest" description="Disordered" evidence="1">
    <location>
        <begin position="305"/>
        <end position="529"/>
    </location>
</feature>
<name>A0A565A167_PLAVI</name>
<dbReference type="PANTHER" id="PTHR35905:SF1">
    <property type="entry name" value="PROTEIN, PUTATIVE-RELATED"/>
    <property type="match status" value="1"/>
</dbReference>
<reference evidence="3" key="1">
    <citation type="submission" date="2016-07" db="EMBL/GenBank/DDBJ databases">
        <authorList>
            <consortium name="Pathogen Informatics"/>
        </authorList>
    </citation>
    <scope>NUCLEOTIDE SEQUENCE [LARGE SCALE GENOMIC DNA]</scope>
</reference>
<protein>
    <submittedName>
        <fullName evidence="2">Uncharacterized protein</fullName>
    </submittedName>
</protein>
<feature type="compositionally biased region" description="Polar residues" evidence="1">
    <location>
        <begin position="632"/>
        <end position="643"/>
    </location>
</feature>
<evidence type="ECO:0000313" key="2">
    <source>
        <dbReference type="EMBL" id="VUZ97785.1"/>
    </source>
</evidence>